<keyword evidence="2" id="KW-1185">Reference proteome</keyword>
<sequence>MPGPHLEWRIDRLLVVQPIRAAWQFIFVNLLIVASTPVYSLQQSTPANLLIVAFHSTLLSTTSTPSRLASVQHIREFIRANTKVSKQSQHSSKMSTFHCWFRLPDELKLEFLSHHLEFRTTINAKMHQAILNEQLGTLIHT</sequence>
<evidence type="ECO:0000313" key="2">
    <source>
        <dbReference type="Proteomes" id="UP000800038"/>
    </source>
</evidence>
<dbReference type="Proteomes" id="UP000800038">
    <property type="component" value="Unassembled WGS sequence"/>
</dbReference>
<dbReference type="EMBL" id="ML976007">
    <property type="protein sequence ID" value="KAF1945740.1"/>
    <property type="molecule type" value="Genomic_DNA"/>
</dbReference>
<organism evidence="1 2">
    <name type="scientific">Clathrospora elynae</name>
    <dbReference type="NCBI Taxonomy" id="706981"/>
    <lineage>
        <taxon>Eukaryota</taxon>
        <taxon>Fungi</taxon>
        <taxon>Dikarya</taxon>
        <taxon>Ascomycota</taxon>
        <taxon>Pezizomycotina</taxon>
        <taxon>Dothideomycetes</taxon>
        <taxon>Pleosporomycetidae</taxon>
        <taxon>Pleosporales</taxon>
        <taxon>Diademaceae</taxon>
        <taxon>Clathrospora</taxon>
    </lineage>
</organism>
<accession>A0A6A5T0H3</accession>
<dbReference type="OrthoDB" id="3801236at2759"/>
<gene>
    <name evidence="1" type="ORF">EJ02DRAFT_24045</name>
</gene>
<dbReference type="AlphaFoldDB" id="A0A6A5T0H3"/>
<reference evidence="1" key="1">
    <citation type="journal article" date="2020" name="Stud. Mycol.">
        <title>101 Dothideomycetes genomes: a test case for predicting lifestyles and emergence of pathogens.</title>
        <authorList>
            <person name="Haridas S."/>
            <person name="Albert R."/>
            <person name="Binder M."/>
            <person name="Bloem J."/>
            <person name="Labutti K."/>
            <person name="Salamov A."/>
            <person name="Andreopoulos B."/>
            <person name="Baker S."/>
            <person name="Barry K."/>
            <person name="Bills G."/>
            <person name="Bluhm B."/>
            <person name="Cannon C."/>
            <person name="Castanera R."/>
            <person name="Culley D."/>
            <person name="Daum C."/>
            <person name="Ezra D."/>
            <person name="Gonzalez J."/>
            <person name="Henrissat B."/>
            <person name="Kuo A."/>
            <person name="Liang C."/>
            <person name="Lipzen A."/>
            <person name="Lutzoni F."/>
            <person name="Magnuson J."/>
            <person name="Mondo S."/>
            <person name="Nolan M."/>
            <person name="Ohm R."/>
            <person name="Pangilinan J."/>
            <person name="Park H.-J."/>
            <person name="Ramirez L."/>
            <person name="Alfaro M."/>
            <person name="Sun H."/>
            <person name="Tritt A."/>
            <person name="Yoshinaga Y."/>
            <person name="Zwiers L.-H."/>
            <person name="Turgeon B."/>
            <person name="Goodwin S."/>
            <person name="Spatafora J."/>
            <person name="Crous P."/>
            <person name="Grigoriev I."/>
        </authorList>
    </citation>
    <scope>NUCLEOTIDE SEQUENCE</scope>
    <source>
        <strain evidence="1">CBS 161.51</strain>
    </source>
</reference>
<name>A0A6A5T0H3_9PLEO</name>
<proteinExistence type="predicted"/>
<evidence type="ECO:0000313" key="1">
    <source>
        <dbReference type="EMBL" id="KAF1945740.1"/>
    </source>
</evidence>
<protein>
    <submittedName>
        <fullName evidence="1">Uncharacterized protein</fullName>
    </submittedName>
</protein>